<accession>A0ACC2XPK2</accession>
<organism evidence="1 2">
    <name type="scientific">Naganishia onofrii</name>
    <dbReference type="NCBI Taxonomy" id="1851511"/>
    <lineage>
        <taxon>Eukaryota</taxon>
        <taxon>Fungi</taxon>
        <taxon>Dikarya</taxon>
        <taxon>Basidiomycota</taxon>
        <taxon>Agaricomycotina</taxon>
        <taxon>Tremellomycetes</taxon>
        <taxon>Filobasidiales</taxon>
        <taxon>Filobasidiaceae</taxon>
        <taxon>Naganishia</taxon>
    </lineage>
</organism>
<sequence length="279" mass="30809">MALNKSSPPSPHELLQAYNMLYIASQHPSEPRRLLAFYNGGTGAGASQSWRHLQVISVNERLGAPVETWMRGVKPPGRQGQAFAHPSLPYLHLIYPLPAAQDRSFPPTEEEDEYMLGVLAKGMMCLLDDMIDAVRRNEGSQDGGWNLLITLYVGLCDRLYPRFSAKLRLNSDHMHLIPRSHPSFPLPQSLDPSTETKEPSPLEVNSLGYAGMLLVKSPAELEALEKITSDDLKKENADGHSQGIMGVLEYCGVPRHWGDKPEEHHGGAEQLMGALKGSL</sequence>
<dbReference type="Proteomes" id="UP001234202">
    <property type="component" value="Unassembled WGS sequence"/>
</dbReference>
<proteinExistence type="predicted"/>
<reference evidence="1" key="1">
    <citation type="submission" date="2023-04" db="EMBL/GenBank/DDBJ databases">
        <title>Draft Genome sequencing of Naganishia species isolated from polar environments using Oxford Nanopore Technology.</title>
        <authorList>
            <person name="Leo P."/>
            <person name="Venkateswaran K."/>
        </authorList>
    </citation>
    <scope>NUCLEOTIDE SEQUENCE</scope>
    <source>
        <strain evidence="1">DBVPG 5303</strain>
    </source>
</reference>
<protein>
    <submittedName>
        <fullName evidence="1">Uncharacterized protein</fullName>
    </submittedName>
</protein>
<name>A0ACC2XPK2_9TREE</name>
<keyword evidence="2" id="KW-1185">Reference proteome</keyword>
<evidence type="ECO:0000313" key="2">
    <source>
        <dbReference type="Proteomes" id="UP001234202"/>
    </source>
</evidence>
<evidence type="ECO:0000313" key="1">
    <source>
        <dbReference type="EMBL" id="KAJ9125933.1"/>
    </source>
</evidence>
<comment type="caution">
    <text evidence="1">The sequence shown here is derived from an EMBL/GenBank/DDBJ whole genome shotgun (WGS) entry which is preliminary data.</text>
</comment>
<gene>
    <name evidence="1" type="ORF">QFC24_002718</name>
</gene>
<dbReference type="EMBL" id="JASBWV010000007">
    <property type="protein sequence ID" value="KAJ9125933.1"/>
    <property type="molecule type" value="Genomic_DNA"/>
</dbReference>